<name>T1K3D8_TETUR</name>
<dbReference type="HOGENOM" id="CLU_1724638_0_0_1"/>
<protein>
    <submittedName>
        <fullName evidence="2">Uncharacterized protein</fullName>
    </submittedName>
</protein>
<evidence type="ECO:0000313" key="2">
    <source>
        <dbReference type="EnsemblMetazoa" id="tetur04g08310.1"/>
    </source>
</evidence>
<proteinExistence type="predicted"/>
<sequence>MMARTKQTRRRAPSSSLVAASGSPLALREDVNFGNIDEENAAGLEATAEKQVSESALDEEDADDDEPESEGAEVSPEEWAKEPTEDELTKFTTMPVANYDFKCCCWIRLPAWAASCYEKFSIRIGALQYSKSTFASNRVHWANTQRFHARYI</sequence>
<dbReference type="EMBL" id="CAEY01001378">
    <property type="status" value="NOT_ANNOTATED_CDS"/>
    <property type="molecule type" value="Genomic_DNA"/>
</dbReference>
<feature type="compositionally biased region" description="Acidic residues" evidence="1">
    <location>
        <begin position="56"/>
        <end position="71"/>
    </location>
</feature>
<organism evidence="2 3">
    <name type="scientific">Tetranychus urticae</name>
    <name type="common">Two-spotted spider mite</name>
    <dbReference type="NCBI Taxonomy" id="32264"/>
    <lineage>
        <taxon>Eukaryota</taxon>
        <taxon>Metazoa</taxon>
        <taxon>Ecdysozoa</taxon>
        <taxon>Arthropoda</taxon>
        <taxon>Chelicerata</taxon>
        <taxon>Arachnida</taxon>
        <taxon>Acari</taxon>
        <taxon>Acariformes</taxon>
        <taxon>Trombidiformes</taxon>
        <taxon>Prostigmata</taxon>
        <taxon>Eleutherengona</taxon>
        <taxon>Raphignathae</taxon>
        <taxon>Tetranychoidea</taxon>
        <taxon>Tetranychidae</taxon>
        <taxon>Tetranychus</taxon>
    </lineage>
</organism>
<reference evidence="2" key="2">
    <citation type="submission" date="2015-06" db="UniProtKB">
        <authorList>
            <consortium name="EnsemblMetazoa"/>
        </authorList>
    </citation>
    <scope>IDENTIFICATION</scope>
</reference>
<evidence type="ECO:0000256" key="1">
    <source>
        <dbReference type="SAM" id="MobiDB-lite"/>
    </source>
</evidence>
<reference evidence="3" key="1">
    <citation type="submission" date="2011-08" db="EMBL/GenBank/DDBJ databases">
        <authorList>
            <person name="Rombauts S."/>
        </authorList>
    </citation>
    <scope>NUCLEOTIDE SEQUENCE</scope>
    <source>
        <strain evidence="3">London</strain>
    </source>
</reference>
<evidence type="ECO:0000313" key="3">
    <source>
        <dbReference type="Proteomes" id="UP000015104"/>
    </source>
</evidence>
<feature type="compositionally biased region" description="Basic residues" evidence="1">
    <location>
        <begin position="1"/>
        <end position="12"/>
    </location>
</feature>
<accession>T1K3D8</accession>
<dbReference type="AlphaFoldDB" id="T1K3D8"/>
<feature type="region of interest" description="Disordered" evidence="1">
    <location>
        <begin position="1"/>
        <end position="86"/>
    </location>
</feature>
<dbReference type="EnsemblMetazoa" id="tetur04g08310.1">
    <property type="protein sequence ID" value="tetur04g08310.1"/>
    <property type="gene ID" value="tetur04g08310"/>
</dbReference>
<keyword evidence="3" id="KW-1185">Reference proteome</keyword>
<dbReference type="Proteomes" id="UP000015104">
    <property type="component" value="Unassembled WGS sequence"/>
</dbReference>